<dbReference type="InterPro" id="IPR029063">
    <property type="entry name" value="SAM-dependent_MTases_sf"/>
</dbReference>
<dbReference type="GO" id="GO:0005829">
    <property type="term" value="C:cytosol"/>
    <property type="evidence" value="ECO:0007669"/>
    <property type="project" value="TreeGrafter"/>
</dbReference>
<keyword evidence="1" id="KW-0489">Methyltransferase</keyword>
<protein>
    <submittedName>
        <fullName evidence="1">Ribosomal protein lysine methyltransferase</fullName>
    </submittedName>
</protein>
<dbReference type="PANTHER" id="PTHR14614">
    <property type="entry name" value="HEPATOCELLULAR CARCINOMA-ASSOCIATED ANTIGEN"/>
    <property type="match status" value="1"/>
</dbReference>
<dbReference type="Proteomes" id="UP001140562">
    <property type="component" value="Unassembled WGS sequence"/>
</dbReference>
<keyword evidence="1" id="KW-0808">Transferase</keyword>
<dbReference type="EMBL" id="JAPEUV010000089">
    <property type="protein sequence ID" value="KAJ4333719.1"/>
    <property type="molecule type" value="Genomic_DNA"/>
</dbReference>
<dbReference type="OrthoDB" id="2529286at2759"/>
<dbReference type="AlphaFoldDB" id="A0A9W8WW33"/>
<evidence type="ECO:0000313" key="2">
    <source>
        <dbReference type="Proteomes" id="UP001140562"/>
    </source>
</evidence>
<dbReference type="GO" id="GO:0032991">
    <property type="term" value="C:protein-containing complex"/>
    <property type="evidence" value="ECO:0007669"/>
    <property type="project" value="TreeGrafter"/>
</dbReference>
<comment type="caution">
    <text evidence="1">The sequence shown here is derived from an EMBL/GenBank/DDBJ whole genome shotgun (WGS) entry which is preliminary data.</text>
</comment>
<sequence length="290" mass="31169">MQLSAILDSEPVSDPEEEAFVIFSQALPSQSLGFIDAHAEALELSVAGRDLVIQQSRGLLTSDRKAGTTGAVVWAVTPHFASWIASPTNILFKSGLLSPSSTCIELGSGISGIVALTLGVRISSFVATDQDYAMKLLRQNIADNLSLVFPGLKKPGNSKRRQAEGLGEHIKTAVLDWEEDDVSQLQPVDVVVACDCIYNEALVEPFNSTFFKDRAAARMLLDMVGFEGGKDSTVSTNGLSDSEIEEMGVVRQKDRSPTQTLYTSALSFLAQGKNNGCEPGALPRTDMNVR</sequence>
<dbReference type="Gene3D" id="3.40.50.150">
    <property type="entry name" value="Vaccinia Virus protein VP39"/>
    <property type="match status" value="1"/>
</dbReference>
<proteinExistence type="predicted"/>
<keyword evidence="1" id="KW-0689">Ribosomal protein</keyword>
<accession>A0A9W8WW33</accession>
<dbReference type="GO" id="GO:0008757">
    <property type="term" value="F:S-adenosylmethionine-dependent methyltransferase activity"/>
    <property type="evidence" value="ECO:0007669"/>
    <property type="project" value="UniProtKB-ARBA"/>
</dbReference>
<keyword evidence="1" id="KW-0687">Ribonucleoprotein</keyword>
<dbReference type="Pfam" id="PF10294">
    <property type="entry name" value="Methyltransf_16"/>
    <property type="match status" value="1"/>
</dbReference>
<dbReference type="PANTHER" id="PTHR14614:SF109">
    <property type="entry name" value="RIBOSOMAL LYSINE N-METHYLTRANSFERASE 5"/>
    <property type="match status" value="1"/>
</dbReference>
<reference evidence="1" key="1">
    <citation type="submission" date="2022-10" db="EMBL/GenBank/DDBJ databases">
        <title>Tapping the CABI collections for fungal endophytes: first genome assemblies for Collariella, Neodidymelliopsis, Ascochyta clinopodiicola, Didymella pomorum, Didymosphaeria variabile, Neocosmospora piperis and Neocucurbitaria cava.</title>
        <authorList>
            <person name="Hill R."/>
        </authorList>
    </citation>
    <scope>NUCLEOTIDE SEQUENCE</scope>
    <source>
        <strain evidence="1">IMI 360193</strain>
    </source>
</reference>
<gene>
    <name evidence="1" type="primary">RKM5</name>
    <name evidence="1" type="ORF">N0V87_007380</name>
</gene>
<name>A0A9W8WW33_9PLEO</name>
<dbReference type="GO" id="GO:0032259">
    <property type="term" value="P:methylation"/>
    <property type="evidence" value="ECO:0007669"/>
    <property type="project" value="UniProtKB-KW"/>
</dbReference>
<dbReference type="SUPFAM" id="SSF53335">
    <property type="entry name" value="S-adenosyl-L-methionine-dependent methyltransferases"/>
    <property type="match status" value="1"/>
</dbReference>
<keyword evidence="2" id="KW-1185">Reference proteome</keyword>
<organism evidence="1 2">
    <name type="scientific">Didymella glomerata</name>
    <dbReference type="NCBI Taxonomy" id="749621"/>
    <lineage>
        <taxon>Eukaryota</taxon>
        <taxon>Fungi</taxon>
        <taxon>Dikarya</taxon>
        <taxon>Ascomycota</taxon>
        <taxon>Pezizomycotina</taxon>
        <taxon>Dothideomycetes</taxon>
        <taxon>Pleosporomycetidae</taxon>
        <taxon>Pleosporales</taxon>
        <taxon>Pleosporineae</taxon>
        <taxon>Didymellaceae</taxon>
        <taxon>Didymella</taxon>
    </lineage>
</organism>
<dbReference type="GO" id="GO:0005840">
    <property type="term" value="C:ribosome"/>
    <property type="evidence" value="ECO:0007669"/>
    <property type="project" value="UniProtKB-KW"/>
</dbReference>
<dbReference type="InterPro" id="IPR019410">
    <property type="entry name" value="Methyltransf_16"/>
</dbReference>
<evidence type="ECO:0000313" key="1">
    <source>
        <dbReference type="EMBL" id="KAJ4333719.1"/>
    </source>
</evidence>